<dbReference type="InterPro" id="IPR005537">
    <property type="entry name" value="RAMP_III_fam"/>
</dbReference>
<evidence type="ECO:0000313" key="7">
    <source>
        <dbReference type="EMBL" id="CAB3289525.1"/>
    </source>
</evidence>
<evidence type="ECO:0000256" key="3">
    <source>
        <dbReference type="ARBA" id="ARBA00022884"/>
    </source>
</evidence>
<dbReference type="GO" id="GO:0051607">
    <property type="term" value="P:defense response to virus"/>
    <property type="evidence" value="ECO:0007669"/>
    <property type="project" value="UniProtKB-KW"/>
</dbReference>
<comment type="similarity">
    <text evidence="1">Belongs to the CRISPR-associated Csm4 family.</text>
</comment>
<reference evidence="7 8" key="1">
    <citation type="submission" date="2020-04" db="EMBL/GenBank/DDBJ databases">
        <authorList>
            <consortium name="Genoscope - CEA"/>
            <person name="William W."/>
        </authorList>
    </citation>
    <scope>NUCLEOTIDE SEQUENCE [LARGE SCALE GENOMIC DNA]</scope>
    <source>
        <strain evidence="7 8">SG7</strain>
    </source>
</reference>
<feature type="domain" description="CRISPR type III-associated protein" evidence="5">
    <location>
        <begin position="30"/>
        <end position="255"/>
    </location>
</feature>
<dbReference type="NCBIfam" id="TIGR01903">
    <property type="entry name" value="cas5_csm4"/>
    <property type="match status" value="1"/>
</dbReference>
<dbReference type="InterPro" id="IPR005510">
    <property type="entry name" value="Csm4"/>
</dbReference>
<evidence type="ECO:0000259" key="5">
    <source>
        <dbReference type="Pfam" id="PF03787"/>
    </source>
</evidence>
<evidence type="ECO:0000313" key="8">
    <source>
        <dbReference type="Proteomes" id="UP000679213"/>
    </source>
</evidence>
<accession>A0A8D6PVP4</accession>
<keyword evidence="8" id="KW-1185">Reference proteome</keyword>
<dbReference type="EMBL" id="LR792632">
    <property type="protein sequence ID" value="CAB3289525.1"/>
    <property type="molecule type" value="Genomic_DNA"/>
</dbReference>
<keyword evidence="3" id="KW-0694">RNA-binding</keyword>
<dbReference type="GO" id="GO:0003723">
    <property type="term" value="F:RNA binding"/>
    <property type="evidence" value="ECO:0007669"/>
    <property type="project" value="UniProtKB-KW"/>
</dbReference>
<dbReference type="Pfam" id="PF03787">
    <property type="entry name" value="RAMPs"/>
    <property type="match status" value="1"/>
</dbReference>
<dbReference type="Proteomes" id="UP000679213">
    <property type="component" value="Chromosome I"/>
</dbReference>
<sequence length="371" mass="42831">MEVIENIKLVELKPKINSKYHFGEGSLEHSGYIFHSNSLFSAIFNNYVKLYGKNDKNLEELKNIKISSLFLKIDGNNEDIYLIPKPEHPYFYILKENIKGITPKDVKKIQFFSVKAYIDYLNGKIKWEGENLKEIINNQTINKKIVISKDEIDEIKKVFNITENSLKDVKIKLISSILEQKVAIDRIKNISLQIDNRGQLYTVEFIKLHKNVGYYFLIDYNSDDEEFINKLEASIRLIADEGLGGERSSGAGFFESVKISELNNDFKNLFKMSDNLGYKTTLGIAIPNKNNYDKIIYYKFMEFGGYIYSPYSFSYPKKRVLALTEGSIVKSDFKGCVLDNIAPENFKCHNVYLHGKPILIPFKGDYNDSKV</sequence>
<protein>
    <recommendedName>
        <fullName evidence="2">CRISPR system Cms protein Csm4</fullName>
    </recommendedName>
</protein>
<organism evidence="7 8">
    <name type="scientific">Methanocaldococcus lauensis</name>
    <dbReference type="NCBI Taxonomy" id="2546128"/>
    <lineage>
        <taxon>Archaea</taxon>
        <taxon>Methanobacteriati</taxon>
        <taxon>Methanobacteriota</taxon>
        <taxon>Methanomada group</taxon>
        <taxon>Methanococci</taxon>
        <taxon>Methanococcales</taxon>
        <taxon>Methanocaldococcaceae</taxon>
        <taxon>Methanocaldococcus</taxon>
    </lineage>
</organism>
<name>A0A8D6PVP4_9EURY</name>
<keyword evidence="4" id="KW-0051">Antiviral defense</keyword>
<gene>
    <name evidence="7" type="primary">csm</name>
    <name evidence="7" type="ORF">MLAUSG7_1268</name>
</gene>
<proteinExistence type="inferred from homology"/>
<feature type="domain" description="Csm4 C-terminal" evidence="6">
    <location>
        <begin position="279"/>
        <end position="361"/>
    </location>
</feature>
<dbReference type="AlphaFoldDB" id="A0A8D6PVP4"/>
<dbReference type="GeneID" id="65884061"/>
<evidence type="ECO:0000256" key="4">
    <source>
        <dbReference type="ARBA" id="ARBA00023118"/>
    </source>
</evidence>
<dbReference type="Pfam" id="PF17953">
    <property type="entry name" value="Csm4_C"/>
    <property type="match status" value="1"/>
</dbReference>
<dbReference type="RefSeq" id="WP_250543589.1">
    <property type="nucleotide sequence ID" value="NZ_LR792632.1"/>
</dbReference>
<evidence type="ECO:0000256" key="2">
    <source>
        <dbReference type="ARBA" id="ARBA00016109"/>
    </source>
</evidence>
<dbReference type="KEGG" id="mesg:MLAUSG7_1268"/>
<evidence type="ECO:0000259" key="6">
    <source>
        <dbReference type="Pfam" id="PF17953"/>
    </source>
</evidence>
<evidence type="ECO:0000256" key="1">
    <source>
        <dbReference type="ARBA" id="ARBA00005772"/>
    </source>
</evidence>
<dbReference type="InterPro" id="IPR040932">
    <property type="entry name" value="Csm4_C"/>
</dbReference>